<protein>
    <submittedName>
        <fullName evidence="1">Uncharacterized protein</fullName>
    </submittedName>
</protein>
<dbReference type="STRING" id="4533.J3M5Q3"/>
<evidence type="ECO:0000313" key="2">
    <source>
        <dbReference type="Proteomes" id="UP000006038"/>
    </source>
</evidence>
<accession>J3M5Q3</accession>
<dbReference type="EnsemblPlants" id="OB05G19270.1">
    <property type="protein sequence ID" value="OB05G19270.1"/>
    <property type="gene ID" value="OB05G19270"/>
</dbReference>
<dbReference type="Gramene" id="OB05G19270.1">
    <property type="protein sequence ID" value="OB05G19270.1"/>
    <property type="gene ID" value="OB05G19270"/>
</dbReference>
<dbReference type="Proteomes" id="UP000006038">
    <property type="component" value="Chromosome 5"/>
</dbReference>
<reference evidence="1" key="2">
    <citation type="submission" date="2013-04" db="UniProtKB">
        <authorList>
            <consortium name="EnsemblPlants"/>
        </authorList>
    </citation>
    <scope>IDENTIFICATION</scope>
</reference>
<organism evidence="1">
    <name type="scientific">Oryza brachyantha</name>
    <name type="common">malo sina</name>
    <dbReference type="NCBI Taxonomy" id="4533"/>
    <lineage>
        <taxon>Eukaryota</taxon>
        <taxon>Viridiplantae</taxon>
        <taxon>Streptophyta</taxon>
        <taxon>Embryophyta</taxon>
        <taxon>Tracheophyta</taxon>
        <taxon>Spermatophyta</taxon>
        <taxon>Magnoliopsida</taxon>
        <taxon>Liliopsida</taxon>
        <taxon>Poales</taxon>
        <taxon>Poaceae</taxon>
        <taxon>BOP clade</taxon>
        <taxon>Oryzoideae</taxon>
        <taxon>Oryzeae</taxon>
        <taxon>Oryzinae</taxon>
        <taxon>Oryza</taxon>
    </lineage>
</organism>
<dbReference type="AlphaFoldDB" id="J3M5Q3"/>
<dbReference type="HOGENOM" id="CLU_2007449_0_0_1"/>
<sequence>MPASARVRERPPSSIVAARRHLHHRLPSSVDVALSPQRVARLHRLHAQIRLTYQCMLVPDDTTGVIPRGLDQDVLVTFLTIAYADVKAHKSVKGALECAVCISEFDDDETLRLLIYAAWRIREH</sequence>
<reference evidence="1" key="1">
    <citation type="journal article" date="2013" name="Nat. Commun.">
        <title>Whole-genome sequencing of Oryza brachyantha reveals mechanisms underlying Oryza genome evolution.</title>
        <authorList>
            <person name="Chen J."/>
            <person name="Huang Q."/>
            <person name="Gao D."/>
            <person name="Wang J."/>
            <person name="Lang Y."/>
            <person name="Liu T."/>
            <person name="Li B."/>
            <person name="Bai Z."/>
            <person name="Luis Goicoechea J."/>
            <person name="Liang C."/>
            <person name="Chen C."/>
            <person name="Zhang W."/>
            <person name="Sun S."/>
            <person name="Liao Y."/>
            <person name="Zhang X."/>
            <person name="Yang L."/>
            <person name="Song C."/>
            <person name="Wang M."/>
            <person name="Shi J."/>
            <person name="Liu G."/>
            <person name="Liu J."/>
            <person name="Zhou H."/>
            <person name="Zhou W."/>
            <person name="Yu Q."/>
            <person name="An N."/>
            <person name="Chen Y."/>
            <person name="Cai Q."/>
            <person name="Wang B."/>
            <person name="Liu B."/>
            <person name="Min J."/>
            <person name="Huang Y."/>
            <person name="Wu H."/>
            <person name="Li Z."/>
            <person name="Zhang Y."/>
            <person name="Yin Y."/>
            <person name="Song W."/>
            <person name="Jiang J."/>
            <person name="Jackson S.A."/>
            <person name="Wing R.A."/>
            <person name="Wang J."/>
            <person name="Chen M."/>
        </authorList>
    </citation>
    <scope>NUCLEOTIDE SEQUENCE [LARGE SCALE GENOMIC DNA]</scope>
    <source>
        <strain evidence="1">cv. IRGC 101232</strain>
    </source>
</reference>
<name>J3M5Q3_ORYBR</name>
<evidence type="ECO:0000313" key="1">
    <source>
        <dbReference type="EnsemblPlants" id="OB05G19270.1"/>
    </source>
</evidence>
<proteinExistence type="predicted"/>
<dbReference type="eggNOG" id="KOG0800">
    <property type="taxonomic scope" value="Eukaryota"/>
</dbReference>
<keyword evidence="2" id="KW-1185">Reference proteome</keyword>